<dbReference type="AlphaFoldDB" id="A0A4P9VE98"/>
<evidence type="ECO:0000313" key="1">
    <source>
        <dbReference type="EMBL" id="RDH41385.1"/>
    </source>
</evidence>
<sequence>MQLKDIIHVGVIDFEEDIGEITTFHTHLFLEVNKLFLRLESVEQYSKLKVSFNSDVDFSFDFDIEEDMSFCKYSAANIYFDSTLAENYISSVALYEPLFYDKSLACDAMEVVLG</sequence>
<dbReference type="RefSeq" id="WP_094789846.1">
    <property type="nucleotide sequence ID" value="NZ_NDXW01000009.1"/>
</dbReference>
<keyword evidence="2" id="KW-1185">Reference proteome</keyword>
<organism evidence="1 2">
    <name type="scientific">Zooshikella ganghwensis</name>
    <dbReference type="NCBI Taxonomy" id="202772"/>
    <lineage>
        <taxon>Bacteria</taxon>
        <taxon>Pseudomonadati</taxon>
        <taxon>Pseudomonadota</taxon>
        <taxon>Gammaproteobacteria</taxon>
        <taxon>Oceanospirillales</taxon>
        <taxon>Zooshikellaceae</taxon>
        <taxon>Zooshikella</taxon>
    </lineage>
</organism>
<reference evidence="1 2" key="1">
    <citation type="submission" date="2017-04" db="EMBL/GenBank/DDBJ databases">
        <title>Draft genome sequence of Zooshikella ganghwensis VG4 isolated from Red Sea sediments.</title>
        <authorList>
            <person name="Rehman Z."/>
            <person name="Alam I."/>
            <person name="Kamau A."/>
            <person name="Bajic V."/>
            <person name="Leiknes T."/>
        </authorList>
    </citation>
    <scope>NUCLEOTIDE SEQUENCE [LARGE SCALE GENOMIC DNA]</scope>
    <source>
        <strain evidence="1 2">VG4</strain>
    </source>
</reference>
<name>A0A4P9VE98_9GAMM</name>
<protein>
    <submittedName>
        <fullName evidence="1">Uncharacterized protein</fullName>
    </submittedName>
</protein>
<dbReference type="Proteomes" id="UP000257039">
    <property type="component" value="Unassembled WGS sequence"/>
</dbReference>
<gene>
    <name evidence="1" type="ORF">B9G39_28415</name>
</gene>
<comment type="caution">
    <text evidence="1">The sequence shown here is derived from an EMBL/GenBank/DDBJ whole genome shotgun (WGS) entry which is preliminary data.</text>
</comment>
<accession>A0A4P9VE98</accession>
<proteinExistence type="predicted"/>
<evidence type="ECO:0000313" key="2">
    <source>
        <dbReference type="Proteomes" id="UP000257039"/>
    </source>
</evidence>
<dbReference type="EMBL" id="NDXW01000009">
    <property type="protein sequence ID" value="RDH41385.1"/>
    <property type="molecule type" value="Genomic_DNA"/>
</dbReference>